<dbReference type="OrthoDB" id="426293at2759"/>
<feature type="compositionally biased region" description="Low complexity" evidence="2">
    <location>
        <begin position="1"/>
        <end position="19"/>
    </location>
</feature>
<dbReference type="Proteomes" id="UP000070089">
    <property type="component" value="Unassembled WGS sequence"/>
</dbReference>
<name>A0A132NTU1_GIAIN</name>
<dbReference type="Gene3D" id="1.25.40.20">
    <property type="entry name" value="Ankyrin repeat-containing domain"/>
    <property type="match status" value="3"/>
</dbReference>
<accession>A0A132NTU1</accession>
<proteinExistence type="predicted"/>
<reference evidence="3 4" key="1">
    <citation type="journal article" date="2015" name="Mol. Biochem. Parasitol.">
        <title>Identification of polymorphic genes for use in assemblage B genotyping assays through comparative genomics of multiple assemblage B Giardia duodenalis isolates.</title>
        <authorList>
            <person name="Wielinga C."/>
            <person name="Thompson R.C."/>
            <person name="Monis P."/>
            <person name="Ryan U."/>
        </authorList>
    </citation>
    <scope>NUCLEOTIDE SEQUENCE [LARGE SCALE GENOMIC DNA]</scope>
    <source>
        <strain evidence="3 4">BAH15c1</strain>
    </source>
</reference>
<dbReference type="SMART" id="SM00248">
    <property type="entry name" value="ANK"/>
    <property type="match status" value="11"/>
</dbReference>
<dbReference type="PANTHER" id="PTHR24120:SF4">
    <property type="entry name" value="GH07239P"/>
    <property type="match status" value="1"/>
</dbReference>
<dbReference type="AlphaFoldDB" id="A0A132NTU1"/>
<dbReference type="EMBL" id="JXTI01000068">
    <property type="protein sequence ID" value="KWX13475.1"/>
    <property type="molecule type" value="Genomic_DNA"/>
</dbReference>
<dbReference type="PANTHER" id="PTHR24120">
    <property type="entry name" value="GH07239P"/>
    <property type="match status" value="1"/>
</dbReference>
<evidence type="ECO:0000256" key="2">
    <source>
        <dbReference type="SAM" id="MobiDB-lite"/>
    </source>
</evidence>
<organism evidence="3 4">
    <name type="scientific">Giardia duodenalis assemblage B</name>
    <dbReference type="NCBI Taxonomy" id="1394984"/>
    <lineage>
        <taxon>Eukaryota</taxon>
        <taxon>Metamonada</taxon>
        <taxon>Diplomonadida</taxon>
        <taxon>Hexamitidae</taxon>
        <taxon>Giardiinae</taxon>
        <taxon>Giardia</taxon>
    </lineage>
</organism>
<feature type="region of interest" description="Disordered" evidence="2">
    <location>
        <begin position="1"/>
        <end position="22"/>
    </location>
</feature>
<dbReference type="SUPFAM" id="SSF56112">
    <property type="entry name" value="Protein kinase-like (PK-like)"/>
    <property type="match status" value="1"/>
</dbReference>
<evidence type="ECO:0000313" key="3">
    <source>
        <dbReference type="EMBL" id="KWX13475.1"/>
    </source>
</evidence>
<dbReference type="Pfam" id="PF12796">
    <property type="entry name" value="Ank_2"/>
    <property type="match status" value="4"/>
</dbReference>
<dbReference type="InterPro" id="IPR011009">
    <property type="entry name" value="Kinase-like_dom_sf"/>
</dbReference>
<evidence type="ECO:0000256" key="1">
    <source>
        <dbReference type="PROSITE-ProRule" id="PRU00023"/>
    </source>
</evidence>
<dbReference type="PROSITE" id="PS50088">
    <property type="entry name" value="ANK_REPEAT"/>
    <property type="match status" value="1"/>
</dbReference>
<comment type="caution">
    <text evidence="3">The sequence shown here is derived from an EMBL/GenBank/DDBJ whole genome shotgun (WGS) entry which is preliminary data.</text>
</comment>
<gene>
    <name evidence="3" type="ORF">QR46_2548</name>
</gene>
<dbReference type="InterPro" id="IPR002110">
    <property type="entry name" value="Ankyrin_rpt"/>
</dbReference>
<feature type="repeat" description="ANK" evidence="1">
    <location>
        <begin position="857"/>
        <end position="889"/>
    </location>
</feature>
<dbReference type="SUPFAM" id="SSF48403">
    <property type="entry name" value="Ankyrin repeat"/>
    <property type="match status" value="2"/>
</dbReference>
<dbReference type="VEuPathDB" id="GiardiaDB:QR46_2548"/>
<protein>
    <submittedName>
        <fullName evidence="3">Protein 21.1</fullName>
    </submittedName>
</protein>
<evidence type="ECO:0000313" key="4">
    <source>
        <dbReference type="Proteomes" id="UP000070089"/>
    </source>
</evidence>
<sequence length="946" mass="104501">MPCSMSSHGHSHPSKSSPGDGRRDGQLLQPGIYWALLAELMSVVLRIILPQLNVPHEGINMDTFLQLLGSCKRIHSETQEDAPAKSGLLSEVTILEFLMVACDTVLEFNYCDERRQLHPDAQLFRRADRRFRPPDLSTYHSNPSLLGVWALGCISYELYFLQQVSGPLLRDYYSSSPITNTQELIRRCLAVDPHERISAVALREKAARVLAAEEKTLLFLTPPRPKLLDEWIEAPSDSPPLKDEHLTAPLNLFIHDSPYTFLASRSEPRDAEPLAVGARSPLIEAVRRADIKEVRRLIETGQIYQHLRQYDAEAGRTALMIAAEMGSEAIVKELLDIKYIIPQFTTTPVNCAEEAGIVMHLDSWSEQRHNFLVRCRGYRPVTEEKLEALLELGQMDGLFCALSLALRAGHWSCVKHLAQYEVGLAGFTPLMAAAVSGDANLTLKSLQYLNCQCEGITATMLAALYGNIKCLEIMLSAVASDVLSASATLNRQERELPLELSSSTSKMTGSLNTAMLAIATDHPESLQTLLFHVPSIMRYQNAIGQTALMLAAAKGYDALVTMMLPHEFSLYDSYGQTVVSYAAGSTSYGPGSAACLNAVADYFLANCSITDIIYNTIRCSITHIDVHDPLILEQAGKTDRLGRCALMYAIETHNTALVNSLLAIEASMPYKRRRDDLYLEDDKMVSSNIIDHALDIKAYVVLPTICAYYAANPTVFLRSLPCINRTGIYGSEQTKLMKVVEEVGLHTEHIPGEYLNDCCKVAALRRGLMSALALAASNSDVESVCPLLREMCIQLSPYKPALYYAIKAQNVSCANLLLPEVHLWGGTYLMAYAALGDATAVERLIKLNCDIRSYSEGGWTALMFAARYGHVNCVKLLLEYEGGMATNERYKSGIGVTALIIAVQHNHLSCAQALCSKERDIKAKDGRKAVDIAREENKRSLVAILL</sequence>
<keyword evidence="1" id="KW-0040">ANK repeat</keyword>
<dbReference type="PROSITE" id="PS50297">
    <property type="entry name" value="ANK_REP_REGION"/>
    <property type="match status" value="1"/>
</dbReference>
<dbReference type="InterPro" id="IPR036770">
    <property type="entry name" value="Ankyrin_rpt-contain_sf"/>
</dbReference>
<dbReference type="Gene3D" id="1.10.510.10">
    <property type="entry name" value="Transferase(Phosphotransferase) domain 1"/>
    <property type="match status" value="1"/>
</dbReference>